<accession>A0A443RT51</accession>
<dbReference type="GO" id="GO:0008237">
    <property type="term" value="F:metallopeptidase activity"/>
    <property type="evidence" value="ECO:0007669"/>
    <property type="project" value="InterPro"/>
</dbReference>
<gene>
    <name evidence="1" type="ORF">B4U80_15019</name>
</gene>
<organism evidence="1 2">
    <name type="scientific">Leptotrombidium deliense</name>
    <dbReference type="NCBI Taxonomy" id="299467"/>
    <lineage>
        <taxon>Eukaryota</taxon>
        <taxon>Metazoa</taxon>
        <taxon>Ecdysozoa</taxon>
        <taxon>Arthropoda</taxon>
        <taxon>Chelicerata</taxon>
        <taxon>Arachnida</taxon>
        <taxon>Acari</taxon>
        <taxon>Acariformes</taxon>
        <taxon>Trombidiformes</taxon>
        <taxon>Prostigmata</taxon>
        <taxon>Anystina</taxon>
        <taxon>Parasitengona</taxon>
        <taxon>Trombiculoidea</taxon>
        <taxon>Trombiculidae</taxon>
        <taxon>Leptotrombidium</taxon>
    </lineage>
</organism>
<reference evidence="1 2" key="1">
    <citation type="journal article" date="2018" name="Gigascience">
        <title>Genomes of trombidid mites reveal novel predicted allergens and laterally-transferred genes associated with secondary metabolism.</title>
        <authorList>
            <person name="Dong X."/>
            <person name="Chaisiri K."/>
            <person name="Xia D."/>
            <person name="Armstrong S.D."/>
            <person name="Fang Y."/>
            <person name="Donnelly M.J."/>
            <person name="Kadowaki T."/>
            <person name="McGarry J.W."/>
            <person name="Darby A.C."/>
            <person name="Makepeace B.L."/>
        </authorList>
    </citation>
    <scope>NUCLEOTIDE SEQUENCE [LARGE SCALE GENOMIC DNA]</scope>
    <source>
        <strain evidence="1">UoL-UT</strain>
    </source>
</reference>
<sequence>MTHELCHTIGFGHENQRPPEALNIMHYPSYANTKRSDLKSMTARDGTDLSDERLVLTATDSLKIRTYYGCR</sequence>
<dbReference type="Proteomes" id="UP000288716">
    <property type="component" value="Unassembled WGS sequence"/>
</dbReference>
<evidence type="ECO:0000313" key="2">
    <source>
        <dbReference type="Proteomes" id="UP000288716"/>
    </source>
</evidence>
<dbReference type="VEuPathDB" id="VectorBase:LDEU013519"/>
<dbReference type="SUPFAM" id="SSF55486">
    <property type="entry name" value="Metalloproteases ('zincins'), catalytic domain"/>
    <property type="match status" value="1"/>
</dbReference>
<dbReference type="Gene3D" id="3.40.390.10">
    <property type="entry name" value="Collagenase (Catalytic Domain)"/>
    <property type="match status" value="1"/>
</dbReference>
<keyword evidence="2" id="KW-1185">Reference proteome</keyword>
<name>A0A443RT51_9ACAR</name>
<dbReference type="AlphaFoldDB" id="A0A443RT51"/>
<evidence type="ECO:0000313" key="1">
    <source>
        <dbReference type="EMBL" id="RWS18521.1"/>
    </source>
</evidence>
<dbReference type="EMBL" id="NCKV01038398">
    <property type="protein sequence ID" value="RWS18521.1"/>
    <property type="molecule type" value="Genomic_DNA"/>
</dbReference>
<comment type="caution">
    <text evidence="1">The sequence shown here is derived from an EMBL/GenBank/DDBJ whole genome shotgun (WGS) entry which is preliminary data.</text>
</comment>
<evidence type="ECO:0008006" key="3">
    <source>
        <dbReference type="Google" id="ProtNLM"/>
    </source>
</evidence>
<protein>
    <recommendedName>
        <fullName evidence="3">Metalloendopeptidase</fullName>
    </recommendedName>
</protein>
<dbReference type="InterPro" id="IPR024079">
    <property type="entry name" value="MetalloPept_cat_dom_sf"/>
</dbReference>
<proteinExistence type="predicted"/>